<evidence type="ECO:0000313" key="2">
    <source>
        <dbReference type="EMBL" id="MCU6763651.1"/>
    </source>
</evidence>
<dbReference type="PANTHER" id="PTHR12110">
    <property type="entry name" value="HYDROXYPYRUVATE ISOMERASE"/>
    <property type="match status" value="1"/>
</dbReference>
<dbReference type="InterPro" id="IPR036237">
    <property type="entry name" value="Xyl_isomerase-like_sf"/>
</dbReference>
<sequence length="322" mass="37869">MSQKIKIGACLYSYAKLFFTKEKNMDALIKEAKDNGFTGVTVVASQFARGYPDIPDEWLSALRDSMKKYEMDPVSWEAYIDMGMRHDRDLNREEIIEFTRNDIVYAKKAGFSCVKTQQSISPEIFAKMQPFCKKMGVKLAIEIHFPHNIHLPLWQNYLEIMKSSEGWLGIVPDMSIFQRYPHPLHIEQAVNDKECRREKIEQILARWDLKLKMDTVKDLELNERENMYAEEFYEKNGCPSDPEDLLKMLPYAHMIHGKFYYLGEDKKDSCIPQDVLMKYIKESGYEGYIAAEYEGHHFSIKEDERVQMTRYREMVQGLLEES</sequence>
<comment type="caution">
    <text evidence="2">The sequence shown here is derived from an EMBL/GenBank/DDBJ whole genome shotgun (WGS) entry which is preliminary data.</text>
</comment>
<keyword evidence="3" id="KW-1185">Reference proteome</keyword>
<name>A0ABT2TPM4_9FIRM</name>
<reference evidence="2 3" key="1">
    <citation type="journal article" date="2021" name="ISME Commun">
        <title>Automated analysis of genomic sequences facilitates high-throughput and comprehensive description of bacteria.</title>
        <authorList>
            <person name="Hitch T.C.A."/>
        </authorList>
    </citation>
    <scope>NUCLEOTIDE SEQUENCE [LARGE SCALE GENOMIC DNA]</scope>
    <source>
        <strain evidence="2 3">Sanger_109</strain>
    </source>
</reference>
<dbReference type="InterPro" id="IPR050312">
    <property type="entry name" value="IolE/XylAMocC-like"/>
</dbReference>
<evidence type="ECO:0000259" key="1">
    <source>
        <dbReference type="Pfam" id="PF01261"/>
    </source>
</evidence>
<evidence type="ECO:0000313" key="3">
    <source>
        <dbReference type="Proteomes" id="UP001652442"/>
    </source>
</evidence>
<dbReference type="EMBL" id="JAOQJQ010000009">
    <property type="protein sequence ID" value="MCU6763651.1"/>
    <property type="molecule type" value="Genomic_DNA"/>
</dbReference>
<dbReference type="GO" id="GO:0016853">
    <property type="term" value="F:isomerase activity"/>
    <property type="evidence" value="ECO:0007669"/>
    <property type="project" value="UniProtKB-KW"/>
</dbReference>
<keyword evidence="2" id="KW-0413">Isomerase</keyword>
<accession>A0ABT2TPM4</accession>
<feature type="domain" description="Xylose isomerase-like TIM barrel" evidence="1">
    <location>
        <begin position="30"/>
        <end position="301"/>
    </location>
</feature>
<dbReference type="RefSeq" id="WP_158426291.1">
    <property type="nucleotide sequence ID" value="NZ_JAOQJQ010000009.1"/>
</dbReference>
<protein>
    <submittedName>
        <fullName evidence="2">Sugar phosphate isomerase/epimerase</fullName>
    </submittedName>
</protein>
<dbReference type="SUPFAM" id="SSF51658">
    <property type="entry name" value="Xylose isomerase-like"/>
    <property type="match status" value="1"/>
</dbReference>
<dbReference type="Pfam" id="PF01261">
    <property type="entry name" value="AP_endonuc_2"/>
    <property type="match status" value="1"/>
</dbReference>
<gene>
    <name evidence="2" type="ORF">OCV88_15185</name>
</gene>
<organism evidence="2 3">
    <name type="scientific">Brotonthovivens ammoniilytica</name>
    <dbReference type="NCBI Taxonomy" id="2981725"/>
    <lineage>
        <taxon>Bacteria</taxon>
        <taxon>Bacillati</taxon>
        <taxon>Bacillota</taxon>
        <taxon>Clostridia</taxon>
        <taxon>Lachnospirales</taxon>
        <taxon>Lachnospiraceae</taxon>
        <taxon>Brotonthovivens</taxon>
    </lineage>
</organism>
<dbReference type="Gene3D" id="3.20.20.150">
    <property type="entry name" value="Divalent-metal-dependent TIM barrel enzymes"/>
    <property type="match status" value="1"/>
</dbReference>
<dbReference type="Proteomes" id="UP001652442">
    <property type="component" value="Unassembled WGS sequence"/>
</dbReference>
<dbReference type="InterPro" id="IPR013022">
    <property type="entry name" value="Xyl_isomerase-like_TIM-brl"/>
</dbReference>
<dbReference type="PANTHER" id="PTHR12110:SF53">
    <property type="entry name" value="BLR5974 PROTEIN"/>
    <property type="match status" value="1"/>
</dbReference>
<proteinExistence type="predicted"/>